<comment type="subunit">
    <text evidence="6">Part of the multisubunit transport protein particle (TRAPP) complex.</text>
</comment>
<evidence type="ECO:0000313" key="7">
    <source>
        <dbReference type="EMBL" id="CAE0456157.1"/>
    </source>
</evidence>
<keyword evidence="2 6" id="KW-0256">Endoplasmic reticulum</keyword>
<dbReference type="PANTHER" id="PTHR23249">
    <property type="entry name" value="TRAFFICKING PROTEIN PARTICLE COMPLEX SUBUNIT"/>
    <property type="match status" value="1"/>
</dbReference>
<dbReference type="GO" id="GO:0005794">
    <property type="term" value="C:Golgi apparatus"/>
    <property type="evidence" value="ECO:0007669"/>
    <property type="project" value="UniProtKB-SubCell"/>
</dbReference>
<dbReference type="GO" id="GO:0006888">
    <property type="term" value="P:endoplasmic reticulum to Golgi vesicle-mediated transport"/>
    <property type="evidence" value="ECO:0007669"/>
    <property type="project" value="UniProtKB-UniRule"/>
</dbReference>
<keyword evidence="1 6" id="KW-0813">Transport</keyword>
<protein>
    <recommendedName>
        <fullName evidence="6">Trafficking protein particle complex subunit</fullName>
    </recommendedName>
</protein>
<dbReference type="InterPro" id="IPR011012">
    <property type="entry name" value="Longin-like_dom_sf"/>
</dbReference>
<evidence type="ECO:0000256" key="3">
    <source>
        <dbReference type="ARBA" id="ARBA00022892"/>
    </source>
</evidence>
<reference evidence="7" key="1">
    <citation type="submission" date="2021-01" db="EMBL/GenBank/DDBJ databases">
        <authorList>
            <person name="Corre E."/>
            <person name="Pelletier E."/>
            <person name="Niang G."/>
            <person name="Scheremetjew M."/>
            <person name="Finn R."/>
            <person name="Kale V."/>
            <person name="Holt S."/>
            <person name="Cochrane G."/>
            <person name="Meng A."/>
            <person name="Brown T."/>
            <person name="Cohen L."/>
        </authorList>
    </citation>
    <scope>NUCLEOTIDE SEQUENCE</scope>
    <source>
        <strain evidence="7">MM31A-1</strain>
    </source>
</reference>
<evidence type="ECO:0000256" key="2">
    <source>
        <dbReference type="ARBA" id="ARBA00022824"/>
    </source>
</evidence>
<dbReference type="SMART" id="SM01399">
    <property type="entry name" value="Sybindin"/>
    <property type="match status" value="1"/>
</dbReference>
<dbReference type="GO" id="GO:0005783">
    <property type="term" value="C:endoplasmic reticulum"/>
    <property type="evidence" value="ECO:0007669"/>
    <property type="project" value="UniProtKB-SubCell"/>
</dbReference>
<comment type="similarity">
    <text evidence="5">Belongs to the TRAPP small subunits family. BET5 subfamily.</text>
</comment>
<dbReference type="GO" id="GO:0030008">
    <property type="term" value="C:TRAPP complex"/>
    <property type="evidence" value="ECO:0007669"/>
    <property type="project" value="UniProtKB-UniRule"/>
</dbReference>
<name>A0A7S3PUX2_9STRA</name>
<dbReference type="SUPFAM" id="SSF64356">
    <property type="entry name" value="SNARE-like"/>
    <property type="match status" value="1"/>
</dbReference>
<evidence type="ECO:0000256" key="4">
    <source>
        <dbReference type="ARBA" id="ARBA00023034"/>
    </source>
</evidence>
<gene>
    <name evidence="7" type="ORF">CDEB00056_LOCUS998</name>
</gene>
<sequence length="217" mass="23725">MTVHSLHIFDRKGKTLFTKTYSPVATKQQRYLQESSAAGSEPGNDGSDALTEQRKLVFGMLYSLKETIERLTPDDPGTFGSAPSLESVKTKTTTGHCFETLNGLRFVLYTSNNVLTSAASSTTSSSTLSSVSSPSNPDYSENIYARDVLRHIYSNIWVECVIRSPMYCPTSGFSMSVDKESGSGGDGTDVGKSHFSVSSTNFETELNSYLSSLPWFR</sequence>
<keyword evidence="4 6" id="KW-0333">Golgi apparatus</keyword>
<dbReference type="Pfam" id="PF04099">
    <property type="entry name" value="Sybindin"/>
    <property type="match status" value="1"/>
</dbReference>
<dbReference type="InterPro" id="IPR007233">
    <property type="entry name" value="TRAPPC"/>
</dbReference>
<dbReference type="Gene3D" id="3.30.450.70">
    <property type="match status" value="1"/>
</dbReference>
<organism evidence="7">
    <name type="scientific">Chaetoceros debilis</name>
    <dbReference type="NCBI Taxonomy" id="122233"/>
    <lineage>
        <taxon>Eukaryota</taxon>
        <taxon>Sar</taxon>
        <taxon>Stramenopiles</taxon>
        <taxon>Ochrophyta</taxon>
        <taxon>Bacillariophyta</taxon>
        <taxon>Coscinodiscophyceae</taxon>
        <taxon>Chaetocerotophycidae</taxon>
        <taxon>Chaetocerotales</taxon>
        <taxon>Chaetocerotaceae</taxon>
        <taxon>Chaetoceros</taxon>
    </lineage>
</organism>
<evidence type="ECO:0000256" key="6">
    <source>
        <dbReference type="RuleBase" id="RU366065"/>
    </source>
</evidence>
<keyword evidence="3 6" id="KW-0931">ER-Golgi transport</keyword>
<proteinExistence type="inferred from homology"/>
<accession>A0A7S3PUX2</accession>
<evidence type="ECO:0000256" key="1">
    <source>
        <dbReference type="ARBA" id="ARBA00022448"/>
    </source>
</evidence>
<dbReference type="AlphaFoldDB" id="A0A7S3PUX2"/>
<evidence type="ECO:0000256" key="5">
    <source>
        <dbReference type="ARBA" id="ARBA00038167"/>
    </source>
</evidence>
<dbReference type="EMBL" id="HBIO01001393">
    <property type="protein sequence ID" value="CAE0456157.1"/>
    <property type="molecule type" value="Transcribed_RNA"/>
</dbReference>
<comment type="subcellular location">
    <subcellularLocation>
        <location evidence="6">Endoplasmic reticulum</location>
    </subcellularLocation>
    <subcellularLocation>
        <location evidence="6">Golgi apparatus</location>
        <location evidence="6">cis-Golgi network</location>
    </subcellularLocation>
</comment>
<dbReference type="PANTHER" id="PTHR23249:SF16">
    <property type="entry name" value="TRAFFICKING PROTEIN PARTICLE COMPLEX SUBUNIT 1"/>
    <property type="match status" value="1"/>
</dbReference>